<reference evidence="3" key="1">
    <citation type="submission" date="2016-06" db="EMBL/GenBank/DDBJ databases">
        <authorList>
            <person name="Varghese N."/>
            <person name="Submissions Spin"/>
        </authorList>
    </citation>
    <scope>NUCLEOTIDE SEQUENCE [LARGE SCALE GENOMIC DNA]</scope>
    <source>
        <strain evidence="3">DSM 44815</strain>
    </source>
</reference>
<name>A0A1A8ZC54_9ACTN</name>
<dbReference type="AlphaFoldDB" id="A0A1A8ZC54"/>
<dbReference type="PATRIC" id="fig|261654.4.peg.1644"/>
<dbReference type="STRING" id="261654.GA0070611_1618"/>
<keyword evidence="3" id="KW-1185">Reference proteome</keyword>
<gene>
    <name evidence="2" type="ORF">GA0070611_1618</name>
</gene>
<dbReference type="RefSeq" id="WP_091660098.1">
    <property type="nucleotide sequence ID" value="NZ_LT594323.1"/>
</dbReference>
<evidence type="ECO:0000313" key="2">
    <source>
        <dbReference type="EMBL" id="SBT41432.1"/>
    </source>
</evidence>
<accession>A0A1A8ZC54</accession>
<feature type="region of interest" description="Disordered" evidence="1">
    <location>
        <begin position="18"/>
        <end position="74"/>
    </location>
</feature>
<protein>
    <submittedName>
        <fullName evidence="2">Uncharacterized protein</fullName>
    </submittedName>
</protein>
<dbReference type="Proteomes" id="UP000199385">
    <property type="component" value="Chromosome I"/>
</dbReference>
<organism evidence="2 3">
    <name type="scientific">Micromonospora auratinigra</name>
    <dbReference type="NCBI Taxonomy" id="261654"/>
    <lineage>
        <taxon>Bacteria</taxon>
        <taxon>Bacillati</taxon>
        <taxon>Actinomycetota</taxon>
        <taxon>Actinomycetes</taxon>
        <taxon>Micromonosporales</taxon>
        <taxon>Micromonosporaceae</taxon>
        <taxon>Micromonospora</taxon>
    </lineage>
</organism>
<evidence type="ECO:0000256" key="1">
    <source>
        <dbReference type="SAM" id="MobiDB-lite"/>
    </source>
</evidence>
<sequence length="74" mass="7991">MTDLVIRPLRASEEHLFDSLPDPGLVGRALPGETYADGGYRPGRPGRDRRAGRQPGRSPDVSAAWGRTPVGVRP</sequence>
<evidence type="ECO:0000313" key="3">
    <source>
        <dbReference type="Proteomes" id="UP000199385"/>
    </source>
</evidence>
<dbReference type="EMBL" id="LT594323">
    <property type="protein sequence ID" value="SBT41432.1"/>
    <property type="molecule type" value="Genomic_DNA"/>
</dbReference>
<proteinExistence type="predicted"/>